<dbReference type="SUPFAM" id="SSF50182">
    <property type="entry name" value="Sm-like ribonucleoproteins"/>
    <property type="match status" value="1"/>
</dbReference>
<accession>A0A081EVU9</accession>
<keyword evidence="13" id="KW-1185">Reference proteome</keyword>
<dbReference type="EMBL" id="JNFH02000002">
    <property type="protein sequence ID" value="KDS91537.1"/>
    <property type="molecule type" value="Genomic_DNA"/>
</dbReference>
<evidence type="ECO:0000256" key="4">
    <source>
        <dbReference type="ARBA" id="ARBA00022692"/>
    </source>
</evidence>
<dbReference type="InterPro" id="IPR023408">
    <property type="entry name" value="MscS_beta-dom_sf"/>
</dbReference>
<name>A0A081EVU9_9EURY</name>
<dbReference type="InterPro" id="IPR011066">
    <property type="entry name" value="MscS_channel_C_sf"/>
</dbReference>
<comment type="caution">
    <text evidence="12">The sequence shown here is derived from an EMBL/GenBank/DDBJ whole genome shotgun (WGS) entry which is preliminary data.</text>
</comment>
<feature type="transmembrane region" description="Helical" evidence="8">
    <location>
        <begin position="55"/>
        <end position="74"/>
    </location>
</feature>
<evidence type="ECO:0000256" key="2">
    <source>
        <dbReference type="ARBA" id="ARBA00008017"/>
    </source>
</evidence>
<keyword evidence="6 8" id="KW-0472">Membrane</keyword>
<feature type="domain" description="Mechanosensitive ion channel MscS C-terminal" evidence="10">
    <location>
        <begin position="252"/>
        <end position="336"/>
    </location>
</feature>
<dbReference type="SUPFAM" id="SSF82689">
    <property type="entry name" value="Mechanosensitive channel protein MscS (YggB), C-terminal domain"/>
    <property type="match status" value="1"/>
</dbReference>
<dbReference type="GO" id="GO:0005886">
    <property type="term" value="C:plasma membrane"/>
    <property type="evidence" value="ECO:0007669"/>
    <property type="project" value="UniProtKB-SubCell"/>
</dbReference>
<dbReference type="RefSeq" id="WP_050022930.1">
    <property type="nucleotide sequence ID" value="NZ_JNFH02000002.1"/>
</dbReference>
<feature type="compositionally biased region" description="Polar residues" evidence="7">
    <location>
        <begin position="368"/>
        <end position="378"/>
    </location>
</feature>
<evidence type="ECO:0000259" key="11">
    <source>
        <dbReference type="Pfam" id="PF21088"/>
    </source>
</evidence>
<feature type="compositionally biased region" description="Basic and acidic residues" evidence="7">
    <location>
        <begin position="347"/>
        <end position="356"/>
    </location>
</feature>
<evidence type="ECO:0000259" key="10">
    <source>
        <dbReference type="Pfam" id="PF21082"/>
    </source>
</evidence>
<evidence type="ECO:0000313" key="12">
    <source>
        <dbReference type="EMBL" id="KDS91537.1"/>
    </source>
</evidence>
<dbReference type="InterPro" id="IPR010920">
    <property type="entry name" value="LSM_dom_sf"/>
</dbReference>
<keyword evidence="4 8" id="KW-0812">Transmembrane</keyword>
<dbReference type="PANTHER" id="PTHR30221">
    <property type="entry name" value="SMALL-CONDUCTANCE MECHANOSENSITIVE CHANNEL"/>
    <property type="match status" value="1"/>
</dbReference>
<evidence type="ECO:0000256" key="1">
    <source>
        <dbReference type="ARBA" id="ARBA00004651"/>
    </source>
</evidence>
<dbReference type="InterPro" id="IPR045275">
    <property type="entry name" value="MscS_archaea/bacteria_type"/>
</dbReference>
<dbReference type="InterPro" id="IPR011014">
    <property type="entry name" value="MscS_channel_TM-2"/>
</dbReference>
<feature type="transmembrane region" description="Helical" evidence="8">
    <location>
        <begin position="161"/>
        <end position="191"/>
    </location>
</feature>
<dbReference type="PANTHER" id="PTHR30221:SF20">
    <property type="entry name" value="SMALL-CONDUCTANCE MECHANOSENSITIVE CHANNEL"/>
    <property type="match status" value="1"/>
</dbReference>
<dbReference type="OrthoDB" id="31543at2157"/>
<dbReference type="Gene3D" id="2.30.30.60">
    <property type="match status" value="1"/>
</dbReference>
<evidence type="ECO:0000313" key="13">
    <source>
        <dbReference type="Proteomes" id="UP000053331"/>
    </source>
</evidence>
<keyword evidence="5 8" id="KW-1133">Transmembrane helix</keyword>
<dbReference type="Pfam" id="PF00924">
    <property type="entry name" value="MS_channel_2nd"/>
    <property type="match status" value="1"/>
</dbReference>
<feature type="domain" description="Mechanosensitive ion channel MscS" evidence="9">
    <location>
        <begin position="179"/>
        <end position="243"/>
    </location>
</feature>
<comment type="subcellular location">
    <subcellularLocation>
        <location evidence="1">Cell membrane</location>
        <topology evidence="1">Multi-pass membrane protein</topology>
    </subcellularLocation>
</comment>
<feature type="transmembrane region" description="Helical" evidence="8">
    <location>
        <begin position="133"/>
        <end position="155"/>
    </location>
</feature>
<dbReference type="InterPro" id="IPR006685">
    <property type="entry name" value="MscS_channel_2nd"/>
</dbReference>
<sequence>MLSFFLVPLQSSTELTETVAVVAAAVFIGAVIWYLGKRLKIRLRTENAEVVRAGLLLMVASVAAVVLVLRWNAAGTALSVVGVLEFGIEAGVRLLLTILQFIAAYTVTRILKRFLLGSGSSKHRVTSDHQRRVGYYVSQVVIYVVAVFGTFSLWGVQLSDLLLGAGVLGIVLGFAAQETLGSILAGFILMLSRPFAIGDWVRIGDHEGFITEITINNVRLRNLDGEHVVLPNEAVNNRTIINRSIEGKLRLRVEVGIDYDVDPDHAESVALEALTELEEIMSQPAPQVLPVRFDDSAVILELRFWIDKPTPQRKWRATQVVIHNVKAAFRREGIKIPFPQRELMGRKETGGFRVVDDELSGQPEADSHSPTSSTDRSE</sequence>
<evidence type="ECO:0000256" key="7">
    <source>
        <dbReference type="SAM" id="MobiDB-lite"/>
    </source>
</evidence>
<dbReference type="AlphaFoldDB" id="A0A081EVU9"/>
<dbReference type="Pfam" id="PF21088">
    <property type="entry name" value="MS_channel_1st"/>
    <property type="match status" value="1"/>
</dbReference>
<dbReference type="Pfam" id="PF21082">
    <property type="entry name" value="MS_channel_3rd"/>
    <property type="match status" value="1"/>
</dbReference>
<evidence type="ECO:0000256" key="8">
    <source>
        <dbReference type="SAM" id="Phobius"/>
    </source>
</evidence>
<evidence type="ECO:0000256" key="5">
    <source>
        <dbReference type="ARBA" id="ARBA00022989"/>
    </source>
</evidence>
<evidence type="ECO:0000256" key="3">
    <source>
        <dbReference type="ARBA" id="ARBA00022475"/>
    </source>
</evidence>
<dbReference type="Gene3D" id="1.10.287.1260">
    <property type="match status" value="1"/>
</dbReference>
<protein>
    <submittedName>
        <fullName evidence="12">Mechanosensitive ion channel protein MscS</fullName>
    </submittedName>
</protein>
<dbReference type="SUPFAM" id="SSF82861">
    <property type="entry name" value="Mechanosensitive channel protein MscS (YggB), transmembrane region"/>
    <property type="match status" value="1"/>
</dbReference>
<dbReference type="InterPro" id="IPR049278">
    <property type="entry name" value="MS_channel_C"/>
</dbReference>
<feature type="transmembrane region" description="Helical" evidence="8">
    <location>
        <begin position="15"/>
        <end position="35"/>
    </location>
</feature>
<dbReference type="Gene3D" id="3.30.70.100">
    <property type="match status" value="1"/>
</dbReference>
<gene>
    <name evidence="12" type="ORF">FK85_01050</name>
</gene>
<dbReference type="Proteomes" id="UP000053331">
    <property type="component" value="Unassembled WGS sequence"/>
</dbReference>
<feature type="region of interest" description="Disordered" evidence="7">
    <location>
        <begin position="347"/>
        <end position="378"/>
    </location>
</feature>
<keyword evidence="3" id="KW-1003">Cell membrane</keyword>
<reference evidence="12 13" key="1">
    <citation type="journal article" date="2015" name="Genome Announc.">
        <title>Draft genome sequence of a Halorubrum H3 strain isolated from the burlinskoye salt lake (Altai Krai, Russia).</title>
        <authorList>
            <person name="Rozanov A.S."/>
            <person name="Bryanskaya A.V."/>
            <person name="Malup T.K."/>
            <person name="Kotenko A.V."/>
            <person name="Peltek S.E."/>
        </authorList>
    </citation>
    <scope>NUCLEOTIDE SEQUENCE [LARGE SCALE GENOMIC DNA]</scope>
    <source>
        <strain evidence="12 13">H3</strain>
    </source>
</reference>
<proteinExistence type="inferred from homology"/>
<evidence type="ECO:0000256" key="6">
    <source>
        <dbReference type="ARBA" id="ARBA00023136"/>
    </source>
</evidence>
<comment type="similarity">
    <text evidence="2">Belongs to the MscS (TC 1.A.23) family.</text>
</comment>
<dbReference type="InterPro" id="IPR049142">
    <property type="entry name" value="MS_channel_1st"/>
</dbReference>
<evidence type="ECO:0000259" key="9">
    <source>
        <dbReference type="Pfam" id="PF00924"/>
    </source>
</evidence>
<dbReference type="GO" id="GO:0008381">
    <property type="term" value="F:mechanosensitive monoatomic ion channel activity"/>
    <property type="evidence" value="ECO:0007669"/>
    <property type="project" value="InterPro"/>
</dbReference>
<feature type="domain" description="Mechanosensitive ion channel transmembrane helices 2/3" evidence="11">
    <location>
        <begin position="140"/>
        <end position="177"/>
    </location>
</feature>
<organism evidence="12 13">
    <name type="scientific">Halorubrum saccharovorum</name>
    <dbReference type="NCBI Taxonomy" id="2248"/>
    <lineage>
        <taxon>Archaea</taxon>
        <taxon>Methanobacteriati</taxon>
        <taxon>Methanobacteriota</taxon>
        <taxon>Stenosarchaea group</taxon>
        <taxon>Halobacteria</taxon>
        <taxon>Halobacteriales</taxon>
        <taxon>Haloferacaceae</taxon>
        <taxon>Halorubrum</taxon>
    </lineage>
</organism>